<dbReference type="InterPro" id="IPR000871">
    <property type="entry name" value="Beta-lactam_class-A"/>
</dbReference>
<name>A0A2G4YVP2_9PROT</name>
<dbReference type="PANTHER" id="PTHR35333">
    <property type="entry name" value="BETA-LACTAMASE"/>
    <property type="match status" value="1"/>
</dbReference>
<comment type="catalytic activity">
    <reaction evidence="1">
        <text>a beta-lactam + H2O = a substituted beta-amino acid</text>
        <dbReference type="Rhea" id="RHEA:20401"/>
        <dbReference type="ChEBI" id="CHEBI:15377"/>
        <dbReference type="ChEBI" id="CHEBI:35627"/>
        <dbReference type="ChEBI" id="CHEBI:140347"/>
        <dbReference type="EC" id="3.5.2.6"/>
    </reaction>
</comment>
<accession>A0A2G4YVP2</accession>
<evidence type="ECO:0000313" key="6">
    <source>
        <dbReference type="Proteomes" id="UP000229730"/>
    </source>
</evidence>
<dbReference type="GO" id="GO:0046677">
    <property type="term" value="P:response to antibiotic"/>
    <property type="evidence" value="ECO:0007669"/>
    <property type="project" value="InterPro"/>
</dbReference>
<dbReference type="Gene3D" id="3.40.710.10">
    <property type="entry name" value="DD-peptidase/beta-lactamase superfamily"/>
    <property type="match status" value="1"/>
</dbReference>
<dbReference type="PRINTS" id="PR00118">
    <property type="entry name" value="BLACTAMASEA"/>
</dbReference>
<dbReference type="Proteomes" id="UP000229730">
    <property type="component" value="Unassembled WGS sequence"/>
</dbReference>
<evidence type="ECO:0000256" key="1">
    <source>
        <dbReference type="ARBA" id="ARBA00001526"/>
    </source>
</evidence>
<dbReference type="GO" id="GO:0008800">
    <property type="term" value="F:beta-lactamase activity"/>
    <property type="evidence" value="ECO:0007669"/>
    <property type="project" value="UniProtKB-EC"/>
</dbReference>
<dbReference type="AlphaFoldDB" id="A0A2G4YVP2"/>
<evidence type="ECO:0000256" key="3">
    <source>
        <dbReference type="ARBA" id="ARBA00012865"/>
    </source>
</evidence>
<dbReference type="InterPro" id="IPR012338">
    <property type="entry name" value="Beta-lactam/transpept-like"/>
</dbReference>
<dbReference type="SUPFAM" id="SSF56601">
    <property type="entry name" value="beta-lactamase/transpeptidase-like"/>
    <property type="match status" value="1"/>
</dbReference>
<dbReference type="PANTHER" id="PTHR35333:SF3">
    <property type="entry name" value="BETA-LACTAMASE-TYPE TRANSPEPTIDASE FOLD CONTAINING PROTEIN"/>
    <property type="match status" value="1"/>
</dbReference>
<dbReference type="EMBL" id="PDEM01000007">
    <property type="protein sequence ID" value="PHZ86385.1"/>
    <property type="molecule type" value="Genomic_DNA"/>
</dbReference>
<comment type="caution">
    <text evidence="5">The sequence shown here is derived from an EMBL/GenBank/DDBJ whole genome shotgun (WGS) entry which is preliminary data.</text>
</comment>
<protein>
    <recommendedName>
        <fullName evidence="3">beta-lactamase</fullName>
        <ecNumber evidence="3">3.5.2.6</ecNumber>
    </recommendedName>
</protein>
<dbReference type="OrthoDB" id="9784149at2"/>
<dbReference type="EC" id="3.5.2.6" evidence="3"/>
<comment type="similarity">
    <text evidence="2">Belongs to the class-A beta-lactamase family.</text>
</comment>
<dbReference type="NCBIfam" id="NF033103">
    <property type="entry name" value="bla_class_A"/>
    <property type="match status" value="1"/>
</dbReference>
<dbReference type="GO" id="GO:0030655">
    <property type="term" value="P:beta-lactam antibiotic catabolic process"/>
    <property type="evidence" value="ECO:0007669"/>
    <property type="project" value="InterPro"/>
</dbReference>
<dbReference type="RefSeq" id="WP_099470762.1">
    <property type="nucleotide sequence ID" value="NZ_CP041025.1"/>
</dbReference>
<proteinExistence type="inferred from homology"/>
<gene>
    <name evidence="5" type="ORF">CRD36_00385</name>
</gene>
<sequence>MIKKYMFLICSGLIFFLSISSSYSSSGKVIYNPTIDIDVLLQEIRRIAERNRGNVGVAVRHLETGKLLSFNGDAQFLMASTYKIPIAVRILQLVDQGKLSLDDLIEIRKDEYVSWSIIADRFNRGPVSISISNLMELMLVLSDNTATDVLLRIAGGGKAVTAMLRDQNIKEMTVSRGTKDLIIDFASFAPLTKLVREDGLSFAEAWSSLSPLQLQELSVIEKQRSQDPKWAAYLSRNNDDKAEPNAMLQLLDNIWTGDILTNSSKKILQKIMERCETGKGRIKGKLPKNTIVMHKTGTLDTAHGVINNVGVIQLPGNKGNIAIVVYTKDAGKGIEFNEEIIADISQAVYNYFVYTIKGK</sequence>
<dbReference type="InterPro" id="IPR045155">
    <property type="entry name" value="Beta-lactam_cat"/>
</dbReference>
<dbReference type="Pfam" id="PF13354">
    <property type="entry name" value="Beta-lactamase2"/>
    <property type="match status" value="1"/>
</dbReference>
<organism evidence="5 6">
    <name type="scientific">Paremcibacter congregatus</name>
    <dbReference type="NCBI Taxonomy" id="2043170"/>
    <lineage>
        <taxon>Bacteria</taxon>
        <taxon>Pseudomonadati</taxon>
        <taxon>Pseudomonadota</taxon>
        <taxon>Alphaproteobacteria</taxon>
        <taxon>Emcibacterales</taxon>
        <taxon>Emcibacteraceae</taxon>
        <taxon>Paremcibacter</taxon>
    </lineage>
</organism>
<keyword evidence="6" id="KW-1185">Reference proteome</keyword>
<evidence type="ECO:0000259" key="4">
    <source>
        <dbReference type="Pfam" id="PF13354"/>
    </source>
</evidence>
<feature type="domain" description="Beta-lactamase class A catalytic" evidence="4">
    <location>
        <begin position="56"/>
        <end position="327"/>
    </location>
</feature>
<dbReference type="InParanoid" id="A0A2G4YVP2"/>
<reference evidence="5 6" key="1">
    <citation type="submission" date="2017-10" db="EMBL/GenBank/DDBJ databases">
        <title>Frigbacter circumglobatus gen. nov. sp. nov., isolated from sediment cultured in situ.</title>
        <authorList>
            <person name="Zhao Z."/>
        </authorList>
    </citation>
    <scope>NUCLEOTIDE SEQUENCE [LARGE SCALE GENOMIC DNA]</scope>
    <source>
        <strain evidence="5 6">ZYL</strain>
    </source>
</reference>
<evidence type="ECO:0000313" key="5">
    <source>
        <dbReference type="EMBL" id="PHZ86385.1"/>
    </source>
</evidence>
<evidence type="ECO:0000256" key="2">
    <source>
        <dbReference type="ARBA" id="ARBA00009009"/>
    </source>
</evidence>